<organism evidence="2 3">
    <name type="scientific">Melipona quadrifasciata</name>
    <dbReference type="NCBI Taxonomy" id="166423"/>
    <lineage>
        <taxon>Eukaryota</taxon>
        <taxon>Metazoa</taxon>
        <taxon>Ecdysozoa</taxon>
        <taxon>Arthropoda</taxon>
        <taxon>Hexapoda</taxon>
        <taxon>Insecta</taxon>
        <taxon>Pterygota</taxon>
        <taxon>Neoptera</taxon>
        <taxon>Endopterygota</taxon>
        <taxon>Hymenoptera</taxon>
        <taxon>Apocrita</taxon>
        <taxon>Aculeata</taxon>
        <taxon>Apoidea</taxon>
        <taxon>Anthophila</taxon>
        <taxon>Apidae</taxon>
        <taxon>Melipona</taxon>
    </lineage>
</organism>
<proteinExistence type="predicted"/>
<gene>
    <name evidence="2" type="ORF">WN51_10828</name>
</gene>
<feature type="region of interest" description="Disordered" evidence="1">
    <location>
        <begin position="1"/>
        <end position="36"/>
    </location>
</feature>
<evidence type="ECO:0000256" key="1">
    <source>
        <dbReference type="SAM" id="MobiDB-lite"/>
    </source>
</evidence>
<evidence type="ECO:0000313" key="2">
    <source>
        <dbReference type="EMBL" id="KOX76972.1"/>
    </source>
</evidence>
<reference evidence="2 3" key="1">
    <citation type="submission" date="2015-07" db="EMBL/GenBank/DDBJ databases">
        <title>The genome of Melipona quadrifasciata.</title>
        <authorList>
            <person name="Pan H."/>
            <person name="Kapheim K."/>
        </authorList>
    </citation>
    <scope>NUCLEOTIDE SEQUENCE [LARGE SCALE GENOMIC DNA]</scope>
    <source>
        <strain evidence="2">0111107301</strain>
        <tissue evidence="2">Whole body</tissue>
    </source>
</reference>
<name>A0A0N0BI33_9HYME</name>
<evidence type="ECO:0000313" key="3">
    <source>
        <dbReference type="Proteomes" id="UP000053105"/>
    </source>
</evidence>
<keyword evidence="3" id="KW-1185">Reference proteome</keyword>
<accession>A0A0N0BI33</accession>
<protein>
    <submittedName>
        <fullName evidence="2">Uncharacterized protein</fullName>
    </submittedName>
</protein>
<dbReference type="EMBL" id="KQ435737">
    <property type="protein sequence ID" value="KOX76972.1"/>
    <property type="molecule type" value="Genomic_DNA"/>
</dbReference>
<dbReference type="Proteomes" id="UP000053105">
    <property type="component" value="Unassembled WGS sequence"/>
</dbReference>
<dbReference type="AlphaFoldDB" id="A0A0N0BI33"/>
<sequence>MSLMISGSDVSLEETGDTGPESICSVGTTTESAEPSSVCCPVSSEVSTLSEEISSLGIVTFSSSTVDFSSISFAGAAASVSASALASTAASTLVSASTSASASVSASASTSALASTSPSVSQLSSSCDFCTFEPAASDTSVFSSDSVSSVCSISSCFVSTLSLSLFSTGDGCETIVSSCDFRSEGSSSFFSCTSCATTNESGLEPSILCTSL</sequence>